<reference evidence="9 10" key="1">
    <citation type="submission" date="2019-06" db="EMBL/GenBank/DDBJ databases">
        <title>Draft genome of Aliikangiella marina GYP-15.</title>
        <authorList>
            <person name="Wang G."/>
        </authorList>
    </citation>
    <scope>NUCLEOTIDE SEQUENCE [LARGE SCALE GENOMIC DNA]</scope>
    <source>
        <strain evidence="9 10">GYP-15</strain>
    </source>
</reference>
<dbReference type="GO" id="GO:0051082">
    <property type="term" value="F:unfolded protein binding"/>
    <property type="evidence" value="ECO:0007669"/>
    <property type="project" value="UniProtKB-UniRule"/>
</dbReference>
<evidence type="ECO:0000256" key="3">
    <source>
        <dbReference type="ARBA" id="ARBA00022764"/>
    </source>
</evidence>
<dbReference type="GO" id="GO:0006457">
    <property type="term" value="P:protein folding"/>
    <property type="evidence" value="ECO:0007669"/>
    <property type="project" value="UniProtKB-UniRule"/>
</dbReference>
<evidence type="ECO:0000256" key="7">
    <source>
        <dbReference type="HAMAP-Rule" id="MF_01183"/>
    </source>
</evidence>
<dbReference type="PANTHER" id="PTHR47637:SF1">
    <property type="entry name" value="CHAPERONE SURA"/>
    <property type="match status" value="1"/>
</dbReference>
<evidence type="ECO:0000313" key="10">
    <source>
        <dbReference type="Proteomes" id="UP000317839"/>
    </source>
</evidence>
<dbReference type="InterPro" id="IPR027304">
    <property type="entry name" value="Trigger_fact/SurA_dom_sf"/>
</dbReference>
<dbReference type="EMBL" id="VIKR01000002">
    <property type="protein sequence ID" value="TQV74854.1"/>
    <property type="molecule type" value="Genomic_DNA"/>
</dbReference>
<evidence type="ECO:0000259" key="8">
    <source>
        <dbReference type="PROSITE" id="PS50198"/>
    </source>
</evidence>
<dbReference type="Proteomes" id="UP000317839">
    <property type="component" value="Unassembled WGS sequence"/>
</dbReference>
<dbReference type="GO" id="GO:0043165">
    <property type="term" value="P:Gram-negative-bacterium-type cell outer membrane assembly"/>
    <property type="evidence" value="ECO:0007669"/>
    <property type="project" value="InterPro"/>
</dbReference>
<keyword evidence="4 7" id="KW-0697">Rotamase</keyword>
<dbReference type="OrthoDB" id="14196at2"/>
<dbReference type="GO" id="GO:0050821">
    <property type="term" value="P:protein stabilization"/>
    <property type="evidence" value="ECO:0007669"/>
    <property type="project" value="InterPro"/>
</dbReference>
<name>A0A545TCB4_9GAMM</name>
<sequence length="464" mass="52094">MGCSLGINGFKSTNFAKRRNGSPEVTLEVKIGLKMNKLVKLAVVIVITFYTALSHAKIEIIDRVVALVDKDVVLASELVRRTNSIVDQIKSRNQAVPPIEKLREQVLERLILESLQLQMAKRAGVRISDTELDATIERIANDSKLSVEQFRKKIESEGLAWAIFREDIRNEIMISRVRKGAVTRRIKVSEKEVDNVLAQINQEGESRTQYSLGHILLPLSEGASPEEVSKVRQKAQNIVRQLRGGANFQEYAITHSAGENALSGGGLGWRSLSQLPSLFADSVRNMKANEVTEPLRSGSGLHILKLFESKGGFETHSVVQTHARHILITPNAILDEKAAYEKAQLLRQRVLEGEDFAELAVEHSDDKGSGALGGDLDWADPGTFVPEFTEAMDKLAINEISQAVKSEFGYHIIQVLGRRDQDQTEEKKRDRAYLILHNRKFEEEALLWLREMRDQAYIKIINDK</sequence>
<proteinExistence type="inferred from homology"/>
<gene>
    <name evidence="7" type="primary">surA</name>
    <name evidence="9" type="ORF">FLL45_07795</name>
</gene>
<keyword evidence="1 7" id="KW-0732">Signal</keyword>
<dbReference type="GO" id="GO:0003755">
    <property type="term" value="F:peptidyl-prolyl cis-trans isomerase activity"/>
    <property type="evidence" value="ECO:0007669"/>
    <property type="project" value="UniProtKB-UniRule"/>
</dbReference>
<dbReference type="PROSITE" id="PS50198">
    <property type="entry name" value="PPIC_PPIASE_2"/>
    <property type="match status" value="2"/>
</dbReference>
<organism evidence="9 10">
    <name type="scientific">Aliikangiella marina</name>
    <dbReference type="NCBI Taxonomy" id="1712262"/>
    <lineage>
        <taxon>Bacteria</taxon>
        <taxon>Pseudomonadati</taxon>
        <taxon>Pseudomonadota</taxon>
        <taxon>Gammaproteobacteria</taxon>
        <taxon>Oceanospirillales</taxon>
        <taxon>Pleioneaceae</taxon>
        <taxon>Aliikangiella</taxon>
    </lineage>
</organism>
<dbReference type="Pfam" id="PF09312">
    <property type="entry name" value="SurA_N"/>
    <property type="match status" value="1"/>
</dbReference>
<dbReference type="Gene3D" id="3.10.50.40">
    <property type="match status" value="2"/>
</dbReference>
<dbReference type="InterPro" id="IPR023034">
    <property type="entry name" value="PPIase_SurA"/>
</dbReference>
<dbReference type="HAMAP" id="MF_01183">
    <property type="entry name" value="Chaperone_SurA"/>
    <property type="match status" value="1"/>
</dbReference>
<dbReference type="GO" id="GO:0042277">
    <property type="term" value="F:peptide binding"/>
    <property type="evidence" value="ECO:0007669"/>
    <property type="project" value="InterPro"/>
</dbReference>
<comment type="subcellular location">
    <subcellularLocation>
        <location evidence="7">Periplasm</location>
    </subcellularLocation>
    <text evidence="7">Is capable of associating with the outer membrane.</text>
</comment>
<keyword evidence="10" id="KW-1185">Reference proteome</keyword>
<dbReference type="SUPFAM" id="SSF109998">
    <property type="entry name" value="Triger factor/SurA peptide-binding domain-like"/>
    <property type="match status" value="1"/>
</dbReference>
<keyword evidence="6 7" id="KW-0413">Isomerase</keyword>
<protein>
    <recommendedName>
        <fullName evidence="7">Chaperone SurA</fullName>
    </recommendedName>
    <alternativeName>
        <fullName evidence="7">Peptidyl-prolyl cis-trans isomerase SurA</fullName>
        <shortName evidence="7">PPIase SurA</shortName>
        <ecNumber evidence="7">5.2.1.8</ecNumber>
    </alternativeName>
    <alternativeName>
        <fullName evidence="7">Rotamase SurA</fullName>
    </alternativeName>
</protein>
<comment type="catalytic activity">
    <reaction evidence="7">
        <text>[protein]-peptidylproline (omega=180) = [protein]-peptidylproline (omega=0)</text>
        <dbReference type="Rhea" id="RHEA:16237"/>
        <dbReference type="Rhea" id="RHEA-COMP:10747"/>
        <dbReference type="Rhea" id="RHEA-COMP:10748"/>
        <dbReference type="ChEBI" id="CHEBI:83833"/>
        <dbReference type="ChEBI" id="CHEBI:83834"/>
        <dbReference type="EC" id="5.2.1.8"/>
    </reaction>
</comment>
<dbReference type="Pfam" id="PF13616">
    <property type="entry name" value="Rotamase_3"/>
    <property type="match status" value="1"/>
</dbReference>
<dbReference type="AlphaFoldDB" id="A0A545TCB4"/>
<dbReference type="InterPro" id="IPR000297">
    <property type="entry name" value="PPIase_PpiC"/>
</dbReference>
<feature type="domain" description="PpiC" evidence="8">
    <location>
        <begin position="207"/>
        <end position="308"/>
    </location>
</feature>
<dbReference type="GO" id="GO:0030288">
    <property type="term" value="C:outer membrane-bounded periplasmic space"/>
    <property type="evidence" value="ECO:0007669"/>
    <property type="project" value="InterPro"/>
</dbReference>
<keyword evidence="2 7" id="KW-0677">Repeat</keyword>
<evidence type="ECO:0000313" key="9">
    <source>
        <dbReference type="EMBL" id="TQV74854.1"/>
    </source>
</evidence>
<dbReference type="InterPro" id="IPR046357">
    <property type="entry name" value="PPIase_dom_sf"/>
</dbReference>
<comment type="domain">
    <text evidence="7">The PPIase activity resides only in the second parvulin domain. The N-terminal region and the C-terminal tail are necessary and sufficient for the chaperone activity of SurA. The PPIase activity is dispensable for SurA to function as a chaperone. The N-terminal region and the C-terminal tail are also required for porin recognition.</text>
</comment>
<dbReference type="SUPFAM" id="SSF54534">
    <property type="entry name" value="FKBP-like"/>
    <property type="match status" value="2"/>
</dbReference>
<accession>A0A545TCB4</accession>
<keyword evidence="5 7" id="KW-0143">Chaperone</keyword>
<dbReference type="EC" id="5.2.1.8" evidence="7"/>
<comment type="caution">
    <text evidence="9">The sequence shown here is derived from an EMBL/GenBank/DDBJ whole genome shotgun (WGS) entry which is preliminary data.</text>
</comment>
<dbReference type="Pfam" id="PF00639">
    <property type="entry name" value="Rotamase"/>
    <property type="match status" value="1"/>
</dbReference>
<evidence type="ECO:0000256" key="5">
    <source>
        <dbReference type="ARBA" id="ARBA00023186"/>
    </source>
</evidence>
<evidence type="ECO:0000256" key="6">
    <source>
        <dbReference type="ARBA" id="ARBA00023235"/>
    </source>
</evidence>
<evidence type="ECO:0000256" key="2">
    <source>
        <dbReference type="ARBA" id="ARBA00022737"/>
    </source>
</evidence>
<evidence type="ECO:0000256" key="4">
    <source>
        <dbReference type="ARBA" id="ARBA00023110"/>
    </source>
</evidence>
<feature type="domain" description="PpiC" evidence="8">
    <location>
        <begin position="318"/>
        <end position="417"/>
    </location>
</feature>
<dbReference type="InterPro" id="IPR050280">
    <property type="entry name" value="OMP_Chaperone_SurA"/>
</dbReference>
<dbReference type="InterPro" id="IPR015391">
    <property type="entry name" value="SurA_N"/>
</dbReference>
<dbReference type="PANTHER" id="PTHR47637">
    <property type="entry name" value="CHAPERONE SURA"/>
    <property type="match status" value="1"/>
</dbReference>
<keyword evidence="3 7" id="KW-0574">Periplasm</keyword>
<evidence type="ECO:0000256" key="1">
    <source>
        <dbReference type="ARBA" id="ARBA00022729"/>
    </source>
</evidence>
<dbReference type="Gene3D" id="1.10.4030.10">
    <property type="entry name" value="Porin chaperone SurA, peptide-binding domain"/>
    <property type="match status" value="1"/>
</dbReference>
<comment type="function">
    <text evidence="7">Chaperone involved in the correct folding and assembly of outer membrane proteins. Recognizes specific patterns of aromatic residues and the orientation of their side chains, which are found more frequently in integral outer membrane proteins. May act in both early periplasmic and late outer membrane-associated steps of protein maturation.</text>
</comment>